<evidence type="ECO:0000313" key="2">
    <source>
        <dbReference type="EMBL" id="MBB3776237.1"/>
    </source>
</evidence>
<proteinExistence type="predicted"/>
<keyword evidence="5" id="KW-1185">Reference proteome</keyword>
<comment type="caution">
    <text evidence="3">The sequence shown here is derived from an EMBL/GenBank/DDBJ whole genome shotgun (WGS) entry which is preliminary data.</text>
</comment>
<evidence type="ECO:0000313" key="5">
    <source>
        <dbReference type="Proteomes" id="UP000548685"/>
    </source>
</evidence>
<evidence type="ECO:0008006" key="6">
    <source>
        <dbReference type="Google" id="ProtNLM"/>
    </source>
</evidence>
<dbReference type="Proteomes" id="UP000430021">
    <property type="component" value="Unassembled WGS sequence"/>
</dbReference>
<dbReference type="AlphaFoldDB" id="A0A6I4UMJ0"/>
<name>A0A6I4UMJ0_9SPHN</name>
<dbReference type="Proteomes" id="UP000548685">
    <property type="component" value="Unassembled WGS sequence"/>
</dbReference>
<reference evidence="2 5" key="2">
    <citation type="submission" date="2020-08" db="EMBL/GenBank/DDBJ databases">
        <title>Genomic Encyclopedia of Type Strains, Phase IV (KMG-IV): sequencing the most valuable type-strain genomes for metagenomic binning, comparative biology and taxonomic classification.</title>
        <authorList>
            <person name="Goeker M."/>
        </authorList>
    </citation>
    <scope>NUCLEOTIDE SEQUENCE [LARGE SCALE GENOMIC DNA]</scope>
    <source>
        <strain evidence="2 5">DSM 8510</strain>
    </source>
</reference>
<evidence type="ECO:0000313" key="3">
    <source>
        <dbReference type="EMBL" id="MXP38679.1"/>
    </source>
</evidence>
<dbReference type="OrthoDB" id="5985781at2"/>
<evidence type="ECO:0000256" key="1">
    <source>
        <dbReference type="SAM" id="SignalP"/>
    </source>
</evidence>
<feature type="signal peptide" evidence="1">
    <location>
        <begin position="1"/>
        <end position="24"/>
    </location>
</feature>
<reference evidence="3 4" key="1">
    <citation type="submission" date="2019-12" db="EMBL/GenBank/DDBJ databases">
        <title>Genomic-based taxomic classification of the family Erythrobacteraceae.</title>
        <authorList>
            <person name="Xu L."/>
        </authorList>
    </citation>
    <scope>NUCLEOTIDE SEQUENCE [LARGE SCALE GENOMIC DNA]</scope>
    <source>
        <strain evidence="3 4">JCM 10282</strain>
    </source>
</reference>
<dbReference type="EMBL" id="JACICE010000002">
    <property type="protein sequence ID" value="MBB3776237.1"/>
    <property type="molecule type" value="Genomic_DNA"/>
</dbReference>
<dbReference type="RefSeq" id="WP_160760807.1">
    <property type="nucleotide sequence ID" value="NZ_BAAADZ010000010.1"/>
</dbReference>
<feature type="chain" id="PRO_5026239754" description="DUF1330 domain-containing protein" evidence="1">
    <location>
        <begin position="25"/>
        <end position="147"/>
    </location>
</feature>
<accession>A0A6I4UMJ0</accession>
<sequence>MKMMKSLIIGATMMAATLATPAMADETPYTLGTVWEANRIDVLPGQGPNYIEYLAATWKKNMETLKAEGYVVSYRVLATNHRRGDEPDLILLIEYRDYQTVAQIEARRARMNELTGQTNRSAAAASAERGKMREELGTTQYQELVLK</sequence>
<protein>
    <recommendedName>
        <fullName evidence="6">DUF1330 domain-containing protein</fullName>
    </recommendedName>
</protein>
<dbReference type="EMBL" id="WTYB01000002">
    <property type="protein sequence ID" value="MXP38679.1"/>
    <property type="molecule type" value="Genomic_DNA"/>
</dbReference>
<organism evidence="3 4">
    <name type="scientific">Erythrobacter ramosus</name>
    <dbReference type="NCBI Taxonomy" id="35811"/>
    <lineage>
        <taxon>Bacteria</taxon>
        <taxon>Pseudomonadati</taxon>
        <taxon>Pseudomonadota</taxon>
        <taxon>Alphaproteobacteria</taxon>
        <taxon>Sphingomonadales</taxon>
        <taxon>Erythrobacteraceae</taxon>
        <taxon>Erythrobacter/Porphyrobacter group</taxon>
        <taxon>Erythrobacter</taxon>
    </lineage>
</organism>
<keyword evidence="1" id="KW-0732">Signal</keyword>
<evidence type="ECO:0000313" key="4">
    <source>
        <dbReference type="Proteomes" id="UP000430021"/>
    </source>
</evidence>
<gene>
    <name evidence="2" type="ORF">FHS52_002206</name>
    <name evidence="3" type="ORF">GRI59_08655</name>
</gene>